<dbReference type="AlphaFoldDB" id="A0A0L8GY85"/>
<accession>A0A0L8GY85</accession>
<dbReference type="EMBL" id="KQ419952">
    <property type="protein sequence ID" value="KOF81882.1"/>
    <property type="molecule type" value="Genomic_DNA"/>
</dbReference>
<evidence type="ECO:0000313" key="1">
    <source>
        <dbReference type="EMBL" id="KOF81882.1"/>
    </source>
</evidence>
<organism evidence="1">
    <name type="scientific">Octopus bimaculoides</name>
    <name type="common">California two-spotted octopus</name>
    <dbReference type="NCBI Taxonomy" id="37653"/>
    <lineage>
        <taxon>Eukaryota</taxon>
        <taxon>Metazoa</taxon>
        <taxon>Spiralia</taxon>
        <taxon>Lophotrochozoa</taxon>
        <taxon>Mollusca</taxon>
        <taxon>Cephalopoda</taxon>
        <taxon>Coleoidea</taxon>
        <taxon>Octopodiformes</taxon>
        <taxon>Octopoda</taxon>
        <taxon>Incirrata</taxon>
        <taxon>Octopodidae</taxon>
        <taxon>Octopus</taxon>
    </lineage>
</organism>
<proteinExistence type="predicted"/>
<name>A0A0L8GY85_OCTBM</name>
<gene>
    <name evidence="1" type="ORF">OCBIM_22026000mg</name>
</gene>
<sequence>MAIALFLSCSIYYNRHYVEVFQDQPYHYKSYSFHYHCDTFVNIGSCNYFCITDAAVITIWSIQYGLTVSALITD</sequence>
<protein>
    <submittedName>
        <fullName evidence="1">Uncharacterized protein</fullName>
    </submittedName>
</protein>
<reference evidence="1" key="1">
    <citation type="submission" date="2015-07" db="EMBL/GenBank/DDBJ databases">
        <title>MeaNS - Measles Nucleotide Surveillance Program.</title>
        <authorList>
            <person name="Tran T."/>
            <person name="Druce J."/>
        </authorList>
    </citation>
    <scope>NUCLEOTIDE SEQUENCE</scope>
    <source>
        <strain evidence="1">UCB-OBI-ISO-001</strain>
        <tissue evidence="1">Gonad</tissue>
    </source>
</reference>